<dbReference type="Proteomes" id="UP001652445">
    <property type="component" value="Unassembled WGS sequence"/>
</dbReference>
<feature type="signal peptide" evidence="1">
    <location>
        <begin position="1"/>
        <end position="26"/>
    </location>
</feature>
<evidence type="ECO:0000313" key="2">
    <source>
        <dbReference type="EMBL" id="MCU6796743.1"/>
    </source>
</evidence>
<dbReference type="EMBL" id="JAOQIO010000107">
    <property type="protein sequence ID" value="MCU6796743.1"/>
    <property type="molecule type" value="Genomic_DNA"/>
</dbReference>
<evidence type="ECO:0000256" key="1">
    <source>
        <dbReference type="SAM" id="SignalP"/>
    </source>
</evidence>
<keyword evidence="1" id="KW-0732">Signal</keyword>
<keyword evidence="3" id="KW-1185">Reference proteome</keyword>
<gene>
    <name evidence="2" type="ORF">OB236_31920</name>
</gene>
<accession>A0ABT2UQ12</accession>
<dbReference type="RefSeq" id="WP_076232315.1">
    <property type="nucleotide sequence ID" value="NZ_JAOQIO010000107.1"/>
</dbReference>
<reference evidence="2 3" key="1">
    <citation type="submission" date="2022-09" db="EMBL/GenBank/DDBJ databases">
        <authorList>
            <person name="Han X.L."/>
            <person name="Wang Q."/>
            <person name="Lu T."/>
        </authorList>
    </citation>
    <scope>NUCLEOTIDE SEQUENCE [LARGE SCALE GENOMIC DNA]</scope>
    <source>
        <strain evidence="2 3">WQ 127069</strain>
    </source>
</reference>
<evidence type="ECO:0000313" key="3">
    <source>
        <dbReference type="Proteomes" id="UP001652445"/>
    </source>
</evidence>
<feature type="chain" id="PRO_5047018812" evidence="1">
    <location>
        <begin position="27"/>
        <end position="95"/>
    </location>
</feature>
<organism evidence="2 3">
    <name type="scientific">Paenibacillus baimaensis</name>
    <dbReference type="NCBI Taxonomy" id="2982185"/>
    <lineage>
        <taxon>Bacteria</taxon>
        <taxon>Bacillati</taxon>
        <taxon>Bacillota</taxon>
        <taxon>Bacilli</taxon>
        <taxon>Bacillales</taxon>
        <taxon>Paenibacillaceae</taxon>
        <taxon>Paenibacillus</taxon>
    </lineage>
</organism>
<comment type="caution">
    <text evidence="2">The sequence shown here is derived from an EMBL/GenBank/DDBJ whole genome shotgun (WGS) entry which is preliminary data.</text>
</comment>
<name>A0ABT2UQ12_9BACL</name>
<proteinExistence type="predicted"/>
<protein>
    <submittedName>
        <fullName evidence="2">Uncharacterized protein</fullName>
    </submittedName>
</protein>
<sequence>MMRKKNLVTLFAALTLFMVALTPAWADGRYNCPTCTCNQYKFFADIDLVNSSGTHAITTLGPYSTFTQAQTAADNYVSMYPEYSSYVYEAEYCSP</sequence>